<dbReference type="AlphaFoldDB" id="A0A0E9VCS5"/>
<sequence>MLSFQMAFLDLYLMMFLLELPPVFSDDYQ</sequence>
<dbReference type="EMBL" id="GBXM01032658">
    <property type="protein sequence ID" value="JAH75919.1"/>
    <property type="molecule type" value="Transcribed_RNA"/>
</dbReference>
<proteinExistence type="predicted"/>
<evidence type="ECO:0000313" key="1">
    <source>
        <dbReference type="EMBL" id="JAH75919.1"/>
    </source>
</evidence>
<name>A0A0E9VCS5_ANGAN</name>
<organism evidence="1">
    <name type="scientific">Anguilla anguilla</name>
    <name type="common">European freshwater eel</name>
    <name type="synonym">Muraena anguilla</name>
    <dbReference type="NCBI Taxonomy" id="7936"/>
    <lineage>
        <taxon>Eukaryota</taxon>
        <taxon>Metazoa</taxon>
        <taxon>Chordata</taxon>
        <taxon>Craniata</taxon>
        <taxon>Vertebrata</taxon>
        <taxon>Euteleostomi</taxon>
        <taxon>Actinopterygii</taxon>
        <taxon>Neopterygii</taxon>
        <taxon>Teleostei</taxon>
        <taxon>Anguilliformes</taxon>
        <taxon>Anguillidae</taxon>
        <taxon>Anguilla</taxon>
    </lineage>
</organism>
<reference evidence="1" key="2">
    <citation type="journal article" date="2015" name="Fish Shellfish Immunol.">
        <title>Early steps in the European eel (Anguilla anguilla)-Vibrio vulnificus interaction in the gills: Role of the RtxA13 toxin.</title>
        <authorList>
            <person name="Callol A."/>
            <person name="Pajuelo D."/>
            <person name="Ebbesson L."/>
            <person name="Teles M."/>
            <person name="MacKenzie S."/>
            <person name="Amaro C."/>
        </authorList>
    </citation>
    <scope>NUCLEOTIDE SEQUENCE</scope>
</reference>
<reference evidence="1" key="1">
    <citation type="submission" date="2014-11" db="EMBL/GenBank/DDBJ databases">
        <authorList>
            <person name="Amaro Gonzalez C."/>
        </authorList>
    </citation>
    <scope>NUCLEOTIDE SEQUENCE</scope>
</reference>
<accession>A0A0E9VCS5</accession>
<protein>
    <submittedName>
        <fullName evidence="1">Uncharacterized protein</fullName>
    </submittedName>
</protein>